<dbReference type="PRINTS" id="PR00959">
    <property type="entry name" value="MEVGALKINASE"/>
</dbReference>
<dbReference type="GO" id="GO:0005829">
    <property type="term" value="C:cytosol"/>
    <property type="evidence" value="ECO:0007669"/>
    <property type="project" value="TreeGrafter"/>
</dbReference>
<keyword evidence="4 11" id="KW-0479">Metal-binding</keyword>
<evidence type="ECO:0000256" key="10">
    <source>
        <dbReference type="ARBA" id="ARBA00023277"/>
    </source>
</evidence>
<sequence length="387" mass="43056">MEKQLAQQFETVFGVNHEFEFFAPGRINLIGEHIDYSGGSVFPCAITYGTYALVRKRNDKQLNLYSANFENLGIITSEVDQLVYDEKDDWANYPKGVIKMFELEGHVCDFGLDILYYGNIPNGAGLSSSASIEVLTAWIVNKLFHFNEDMITCVKLSQKAENQFIGVNCGIMDQFAVGMGQKDHAILLNTNTLAYEYVPVELGNASIVIANTNKRRGLADSAYNERRAQCEKALAILKEEYNIEHLCDLSLDQLIAKESLFEDKLVYRRAYHAVSENERTQRASEVLKSGDIHAFGMLMNESHQSLRDDYEVTGIELDTLVESAWGQTGTIGARVTGAGFGGCAIAIVENQHVDAFIQNVGTEYAEKIGYDATFYVASVGEGTHQIK</sequence>
<dbReference type="InterPro" id="IPR013750">
    <property type="entry name" value="GHMP_kinase_C_dom"/>
</dbReference>
<protein>
    <recommendedName>
        <fullName evidence="11 12">Galactokinase</fullName>
        <ecNumber evidence="11 12">2.7.1.6</ecNumber>
    </recommendedName>
    <alternativeName>
        <fullName evidence="11">Galactose kinase</fullName>
    </alternativeName>
</protein>
<dbReference type="FunFam" id="3.30.230.10:FF:000017">
    <property type="entry name" value="Galactokinase"/>
    <property type="match status" value="1"/>
</dbReference>
<keyword evidence="7 11" id="KW-0067">ATP-binding</keyword>
<dbReference type="PIRSF" id="PIRSF000530">
    <property type="entry name" value="Galactokinase"/>
    <property type="match status" value="1"/>
</dbReference>
<evidence type="ECO:0000256" key="6">
    <source>
        <dbReference type="ARBA" id="ARBA00022777"/>
    </source>
</evidence>
<keyword evidence="10 11" id="KW-0119">Carbohydrate metabolism</keyword>
<dbReference type="InterPro" id="IPR006206">
    <property type="entry name" value="Mevalonate/galactokinase"/>
</dbReference>
<feature type="binding site" evidence="11">
    <location>
        <position position="223"/>
    </location>
    <ligand>
        <name>substrate</name>
    </ligand>
</feature>
<organism evidence="16 17">
    <name type="scientific">Erysipelothrix piscisicarius</name>
    <dbReference type="NCBI Taxonomy" id="2485784"/>
    <lineage>
        <taxon>Bacteria</taxon>
        <taxon>Bacillati</taxon>
        <taxon>Bacillota</taxon>
        <taxon>Erysipelotrichia</taxon>
        <taxon>Erysipelotrichales</taxon>
        <taxon>Erysipelotrichaceae</taxon>
        <taxon>Erysipelothrix</taxon>
    </lineage>
</organism>
<dbReference type="AlphaFoldDB" id="A0A3Q8S7G1"/>
<evidence type="ECO:0000256" key="2">
    <source>
        <dbReference type="ARBA" id="ARBA00022490"/>
    </source>
</evidence>
<dbReference type="InterPro" id="IPR006203">
    <property type="entry name" value="GHMP_knse_ATP-bd_CS"/>
</dbReference>
<dbReference type="PANTHER" id="PTHR10457">
    <property type="entry name" value="MEVALONATE KINASE/GALACTOKINASE"/>
    <property type="match status" value="1"/>
</dbReference>
<comment type="subcellular location">
    <subcellularLocation>
        <location evidence="11">Cytoplasm</location>
    </subcellularLocation>
</comment>
<dbReference type="Gene3D" id="3.30.230.10">
    <property type="match status" value="1"/>
</dbReference>
<dbReference type="InterPro" id="IPR019539">
    <property type="entry name" value="GalKase_N"/>
</dbReference>
<dbReference type="GO" id="GO:0000287">
    <property type="term" value="F:magnesium ion binding"/>
    <property type="evidence" value="ECO:0007669"/>
    <property type="project" value="UniProtKB-UniRule"/>
</dbReference>
<evidence type="ECO:0000256" key="4">
    <source>
        <dbReference type="ARBA" id="ARBA00022723"/>
    </source>
</evidence>
<feature type="site" description="Transition state stabilizer" evidence="11">
    <location>
        <position position="26"/>
    </location>
</feature>
<feature type="domain" description="GHMP kinase C-terminal" evidence="14">
    <location>
        <begin position="286"/>
        <end position="364"/>
    </location>
</feature>
<evidence type="ECO:0000256" key="12">
    <source>
        <dbReference type="NCBIfam" id="TIGR00131"/>
    </source>
</evidence>
<dbReference type="Pfam" id="PF00288">
    <property type="entry name" value="GHMP_kinases_N"/>
    <property type="match status" value="1"/>
</dbReference>
<evidence type="ECO:0000256" key="8">
    <source>
        <dbReference type="ARBA" id="ARBA00022842"/>
    </source>
</evidence>
<feature type="binding site" evidence="11">
    <location>
        <position position="161"/>
    </location>
    <ligand>
        <name>Mg(2+)</name>
        <dbReference type="ChEBI" id="CHEBI:18420"/>
    </ligand>
</feature>
<evidence type="ECO:0000313" key="17">
    <source>
        <dbReference type="Proteomes" id="UP000278804"/>
    </source>
</evidence>
<dbReference type="PANTHER" id="PTHR10457:SF7">
    <property type="entry name" value="GALACTOKINASE-RELATED"/>
    <property type="match status" value="1"/>
</dbReference>
<dbReference type="GO" id="GO:0005524">
    <property type="term" value="F:ATP binding"/>
    <property type="evidence" value="ECO:0007669"/>
    <property type="project" value="UniProtKB-UniRule"/>
</dbReference>
<dbReference type="InterPro" id="IPR019741">
    <property type="entry name" value="Galactokinase_CS"/>
</dbReference>
<keyword evidence="6 11" id="KW-0418">Kinase</keyword>
<feature type="binding site" evidence="11">
    <location>
        <begin position="123"/>
        <end position="129"/>
    </location>
    <ligand>
        <name>ATP</name>
        <dbReference type="ChEBI" id="CHEBI:30616"/>
    </ligand>
</feature>
<dbReference type="HAMAP" id="MF_00246">
    <property type="entry name" value="Galactokinase"/>
    <property type="match status" value="1"/>
</dbReference>
<dbReference type="SUPFAM" id="SSF54211">
    <property type="entry name" value="Ribosomal protein S5 domain 2-like"/>
    <property type="match status" value="1"/>
</dbReference>
<evidence type="ECO:0000256" key="11">
    <source>
        <dbReference type="HAMAP-Rule" id="MF_00246"/>
    </source>
</evidence>
<dbReference type="SUPFAM" id="SSF55060">
    <property type="entry name" value="GHMP Kinase, C-terminal domain"/>
    <property type="match status" value="1"/>
</dbReference>
<feature type="binding site" evidence="11">
    <location>
        <position position="129"/>
    </location>
    <ligand>
        <name>Mg(2+)</name>
        <dbReference type="ChEBI" id="CHEBI:18420"/>
    </ligand>
</feature>
<feature type="domain" description="GHMP kinase N-terminal" evidence="13">
    <location>
        <begin position="92"/>
        <end position="180"/>
    </location>
</feature>
<dbReference type="PRINTS" id="PR00473">
    <property type="entry name" value="GALCTOKINASE"/>
</dbReference>
<feature type="active site" description="Proton acceptor" evidence="11">
    <location>
        <position position="173"/>
    </location>
</feature>
<dbReference type="Pfam" id="PF10509">
    <property type="entry name" value="GalKase_gal_bdg"/>
    <property type="match status" value="1"/>
</dbReference>
<name>A0A3Q8S7G1_9FIRM</name>
<evidence type="ECO:0000259" key="14">
    <source>
        <dbReference type="Pfam" id="PF08544"/>
    </source>
</evidence>
<dbReference type="InterPro" id="IPR006204">
    <property type="entry name" value="GHMP_kinase_N_dom"/>
</dbReference>
<dbReference type="InterPro" id="IPR020568">
    <property type="entry name" value="Ribosomal_Su5_D2-typ_SF"/>
</dbReference>
<keyword evidence="5 11" id="KW-0547">Nucleotide-binding</keyword>
<dbReference type="InterPro" id="IPR014721">
    <property type="entry name" value="Ribsml_uS5_D2-typ_fold_subgr"/>
</dbReference>
<evidence type="ECO:0000256" key="5">
    <source>
        <dbReference type="ARBA" id="ARBA00022741"/>
    </source>
</evidence>
<evidence type="ECO:0000256" key="7">
    <source>
        <dbReference type="ARBA" id="ARBA00022840"/>
    </source>
</evidence>
<dbReference type="FunFam" id="3.30.70.890:FF:000001">
    <property type="entry name" value="Galactokinase"/>
    <property type="match status" value="1"/>
</dbReference>
<dbReference type="InterPro" id="IPR022963">
    <property type="entry name" value="Galactokinase_bac"/>
</dbReference>
<comment type="similarity">
    <text evidence="1 11">Belongs to the GHMP kinase family. GalK subfamily.</text>
</comment>
<comment type="pathway">
    <text evidence="11">Carbohydrate metabolism; galactose metabolism.</text>
</comment>
<dbReference type="NCBIfam" id="NF003705">
    <property type="entry name" value="PRK05322.1"/>
    <property type="match status" value="1"/>
</dbReference>
<feature type="binding site" evidence="11">
    <location>
        <position position="66"/>
    </location>
    <ligand>
        <name>ATP</name>
        <dbReference type="ChEBI" id="CHEBI:30616"/>
    </ligand>
</feature>
<evidence type="ECO:0000256" key="9">
    <source>
        <dbReference type="ARBA" id="ARBA00023144"/>
    </source>
</evidence>
<comment type="catalytic activity">
    <reaction evidence="11">
        <text>alpha-D-galactose + ATP = alpha-D-galactose 1-phosphate + ADP + H(+)</text>
        <dbReference type="Rhea" id="RHEA:13553"/>
        <dbReference type="ChEBI" id="CHEBI:15378"/>
        <dbReference type="ChEBI" id="CHEBI:28061"/>
        <dbReference type="ChEBI" id="CHEBI:30616"/>
        <dbReference type="ChEBI" id="CHEBI:58336"/>
        <dbReference type="ChEBI" id="CHEBI:456216"/>
        <dbReference type="EC" id="2.7.1.6"/>
    </reaction>
</comment>
<keyword evidence="3 11" id="KW-0808">Transferase</keyword>
<keyword evidence="8 11" id="KW-0460">Magnesium</keyword>
<dbReference type="EMBL" id="CP034234">
    <property type="protein sequence ID" value="AZK44146.1"/>
    <property type="molecule type" value="Genomic_DNA"/>
</dbReference>
<evidence type="ECO:0000256" key="3">
    <source>
        <dbReference type="ARBA" id="ARBA00022679"/>
    </source>
</evidence>
<dbReference type="Gene3D" id="3.30.70.890">
    <property type="entry name" value="GHMP kinase, C-terminal domain"/>
    <property type="match status" value="1"/>
</dbReference>
<evidence type="ECO:0000259" key="13">
    <source>
        <dbReference type="Pfam" id="PF00288"/>
    </source>
</evidence>
<dbReference type="UniPathway" id="UPA00214"/>
<dbReference type="RefSeq" id="WP_125164329.1">
    <property type="nucleotide sequence ID" value="NZ_CP034234.1"/>
</dbReference>
<feature type="binding site" evidence="11">
    <location>
        <begin position="32"/>
        <end position="35"/>
    </location>
    <ligand>
        <name>substrate</name>
    </ligand>
</feature>
<proteinExistence type="inferred from homology"/>
<dbReference type="InterPro" id="IPR036554">
    <property type="entry name" value="GHMP_kinase_C_sf"/>
</dbReference>
<feature type="domain" description="Galactokinase N-terminal" evidence="15">
    <location>
        <begin position="7"/>
        <end position="56"/>
    </location>
</feature>
<dbReference type="GO" id="GO:0006012">
    <property type="term" value="P:galactose metabolic process"/>
    <property type="evidence" value="ECO:0007669"/>
    <property type="project" value="UniProtKB-UniRule"/>
</dbReference>
<keyword evidence="2 11" id="KW-0963">Cytoplasm</keyword>
<dbReference type="PROSITE" id="PS00627">
    <property type="entry name" value="GHMP_KINASES_ATP"/>
    <property type="match status" value="1"/>
</dbReference>
<accession>A0A3Q8S7G1</accession>
<dbReference type="NCBIfam" id="TIGR00131">
    <property type="entry name" value="gal_kin"/>
    <property type="match status" value="1"/>
</dbReference>
<keyword evidence="17" id="KW-1185">Reference proteome</keyword>
<evidence type="ECO:0000259" key="15">
    <source>
        <dbReference type="Pfam" id="PF10509"/>
    </source>
</evidence>
<reference evidence="16 17" key="1">
    <citation type="journal article" date="2020" name="Int. J. Syst. Evol. Microbiol.">
        <title>Description of Erysipelothrix piscisicarius sp. nov., an emergent fish pathogen, and assessment of virulence using a tiger barb (Puntigrus tetrazona) infection model.</title>
        <authorList>
            <person name="Pomaranski E.K."/>
            <person name="Griffin M.J."/>
            <person name="Camus A.C."/>
            <person name="Armwood A.R."/>
            <person name="Shelley J."/>
            <person name="Waldbieser G.C."/>
            <person name="LaFrentz B.R."/>
            <person name="Garcia J.C."/>
            <person name="Yanong R."/>
            <person name="Soto E."/>
        </authorList>
    </citation>
    <scope>NUCLEOTIDE SEQUENCE [LARGE SCALE GENOMIC DNA]</scope>
    <source>
        <strain evidence="16 17">15TAL0474</strain>
    </source>
</reference>
<dbReference type="PROSITE" id="PS00106">
    <property type="entry name" value="GALACTOKINASE"/>
    <property type="match status" value="1"/>
</dbReference>
<dbReference type="Pfam" id="PF08544">
    <property type="entry name" value="GHMP_kinases_C"/>
    <property type="match status" value="1"/>
</dbReference>
<dbReference type="GO" id="GO:0004335">
    <property type="term" value="F:galactokinase activity"/>
    <property type="evidence" value="ECO:0007669"/>
    <property type="project" value="UniProtKB-UniRule"/>
</dbReference>
<comment type="function">
    <text evidence="11">Catalyzes the transfer of the gamma-phosphate of ATP to D-galactose to form alpha-D-galactose-1-phosphate (Gal-1-P).</text>
</comment>
<dbReference type="Proteomes" id="UP000278804">
    <property type="component" value="Chromosome"/>
</dbReference>
<evidence type="ECO:0000256" key="1">
    <source>
        <dbReference type="ARBA" id="ARBA00006566"/>
    </source>
</evidence>
<keyword evidence="9 11" id="KW-0299">Galactose metabolism</keyword>
<evidence type="ECO:0000313" key="16">
    <source>
        <dbReference type="EMBL" id="AZK44146.1"/>
    </source>
</evidence>
<dbReference type="EC" id="2.7.1.6" evidence="11 12"/>
<gene>
    <name evidence="11" type="primary">galK</name>
    <name evidence="16" type="ORF">EEI45_04745</name>
</gene>
<dbReference type="KEGG" id="eri:EEI45_04745"/>
<dbReference type="InterPro" id="IPR000705">
    <property type="entry name" value="Galactokinase"/>
</dbReference>